<feature type="region of interest" description="Disordered" evidence="1">
    <location>
        <begin position="608"/>
        <end position="628"/>
    </location>
</feature>
<dbReference type="Gene3D" id="2.60.40.10">
    <property type="entry name" value="Immunoglobulins"/>
    <property type="match status" value="1"/>
</dbReference>
<feature type="compositionally biased region" description="Low complexity" evidence="1">
    <location>
        <begin position="195"/>
        <end position="209"/>
    </location>
</feature>
<dbReference type="Pfam" id="PF17802">
    <property type="entry name" value="SpaA"/>
    <property type="match status" value="1"/>
</dbReference>
<dbReference type="RefSeq" id="WP_130448860.1">
    <property type="nucleotide sequence ID" value="NZ_SHLA01000001.1"/>
</dbReference>
<sequence length="2601" mass="277084">MSRHLTRAHRTGLRALKSLLAMGLAAGLMFSGSVAMAVAAEDDFPAAAEVTAQTEPEGEAPVQKNASVDEETLVEEDATDKAEVAEKTADEPVTEEEVAPKPAPAEAPVAEEPAAEEPAAEEKVAPKQEKAEKPAAEEPAVEEEAPEVLSAEVFTPFASSSDFLLNWPADIDMATDPIGNNDPTVYSQGSKENDPSSWDYSASASSPGSGDVGDTWVAADYVGDDAWLWLAFERVTANGQIGYFLELNQLPSTTNANGADIPVRSVGDIRLTFPANNDAFSTPVIERWDGSGWVASSLPAGSWDHVVSQEGTLVEFKFNLSAIFGGEDGMLDCGEFDFANIMLRSAASASQQSELKDFVGGQIDVDLCAGLKILKTDENGVPLGGATFEIDPNPLPDGEGTLTITDNDANDADPADGVIELAAVNPGEYTVTEIEAPDGYLLPADRDQGPLTVEPGGSVTFTFEDPVKWVPLTVEKSVDASYSVLYEWDIEKTVDQSLVEQSGTTAAFTYLVEVTEGARTASDFVVDGTITVDNPNAGAMVATVEDVLGDGTVCVIDAADASGADGLQISFEPGETVLDYECEVAEEPEELSGSNEVSVAWSRADYPQEQDDVDDPGNAPEGEASASEAFEWTVNETDETVTIEDSQFEFDPAWEITWSGEGTVHEQEYTLEREVPAGECQTFDNTATIVETQQSDDAEATLCVGADLVVEKNVIHSFDRTYLWDIEKTVLGDQPFAADPETGDVTVEYEVTVGPNSFQDSGWAMRGEITVANPNDWQDIETTVSDAVDIGGGAECTVMDATRVVEANDSLVFEYTCTFMSEPEYDGENVATAVWDAEAAFTPNGEATGSAEVSADEWSVTPINDTVVVEDDHFTFDPAWEITWSEDLEPETRTYELTWNVGEAGRCAEFVNVASVIGDDDLPLAEDDALAEACREAPLVVEKTIDGSFDRLYLWDVEKDVDQTEVTVGEDDAIPEFAYTVVATPGETEDGEFELGGTITIENPNTFESGWIVAEVEDTISIEGLVCTIDDDDLNEDGTVTIEPNSTVELDYTCTTDGVTAESEGENTAVVTWNDGERFATSGPVPFGFELDGETDKSVEVFDDKTDPEGEPVLLGSAEWNAEGTPTEFEYVLELDAPAGECVAYTNTAWIVVDGDDPSDEVDVTVCRQAGLLISKTVDADYDRLYLWDILKDVDSTMVTVGEEDAAPAFNYTVIATPGGFEDSGWTMSGTITVENPNDEGQDPVTVDVTDVPSVEGVDSCSVIDGEGVTIASGDSVVLDYECVISGQPQYQGENTAVVTWPNGESSATVGVGFELDGETDKSVEVFDDKTDPEGEPVLLGSAEWNAEGTPTEFEYVLELDAPAGECVAYTNTAWIVVDGDDPSDEVDVTVCRQAGLLISKTVDADYDRLYLWDILKDVDSTMATVGEEDAAPAFNYTVIATPGGFEDSGWTMSGTITVENPNDEGQDPVTVDVTDVPSVEGVDSCSVIDGEGVTIASGDSVVLDYECVISGQPQYQGENTAVVTWPNGESSATVGVGFELDGETDKSVEVFDDKTDPEGEPVLLGSAEWNAEGTPTEFEYVLELDAPAGECVAYTNTAWIVVDGDDPQDSVTVTACREAALVVDKSAGGSFDRLYFWDIAKDVDRTEVTVGEEDDAPEFNYTVIATPGDHEDSGFELGGTILVQNENSFDHAWIVADVEDTVSIESLVCTIEDDDLNEDGTVTIPPGSSVFLDYTCTTGGVSAETEGENTAVVTWHDGERTATSGPVPFGFDLDEETDKVVDVLDDKTNPEADPVTLGSAEWNAEGTPTEFEYSLVLDAPIGDCAGYTNTAHVEVTGADPQAEASVSVCREAALVVAKSIEASFDRTYLWDLTKERADGDEDFVDADENGEATVPYVIAVTSGGYADSGFELGGSIEITNPNVFEGGGIVAEVEDTVSVDGLVCTIAGLNEEGTVAIAPESSVTLDYTCTTEGVTAETEGENTAIATWHDGERSATSGPVPFGFELDAETDRTVDVYDDEAQPGSEGELLGTVSWDEVDTEDPSWSKEFEQELTFTVDPGTCGTFTNTAWVVVTGENPQDDATVTVCHEADLLVSKTADASYDRLYLWEIDKEVDRTTVTVGEDNAAPQFGYKVIATPGDYEDSNWMLSGEITVMNPNSEEQGPITATVVDVPGVEGIESCEVVGGEEVVIDPGETVTLAYECVITGQPAYEGENTVEVAWDGGSVTAGTGIAFGLETETDKIVDVYDDKTDPEGDPVLLGSAEWNAEGTATEFDYVLELDAPAGQCVDYTNTAWIVVEGDVPQDSVTVTPCREAALMVDKSINGSFDRLYLWDVAKDVDRTEVTVGAEDEAPEFNYTVVATPGDTEDSGFELDGSITIQNPNMFDAAWIVAEVEDTVSIESLVCTIEDEDLNEDGTVTIAPNSSVTLDYSCTTDGATAETEGENTAVVTWHDGERSATSGPVPFGFDLDAETDKTVEVVDDQTDPGAEPVVLGSADWNAEGEATEFEYALTHDAKAGQCASFTNTAMIVETGAQAQAEVETCREAAPAPTSEPTPAPVPIPAPTPLPRTGSQIMWLAIVGLGLLIVGAGAMIGRNRRDV</sequence>
<protein>
    <submittedName>
        <fullName evidence="5">LPXTG-motif cell wall-anchored protein</fullName>
    </submittedName>
</protein>
<evidence type="ECO:0000256" key="2">
    <source>
        <dbReference type="SAM" id="Phobius"/>
    </source>
</evidence>
<feature type="signal peptide" evidence="3">
    <location>
        <begin position="1"/>
        <end position="39"/>
    </location>
</feature>
<dbReference type="Proteomes" id="UP000292685">
    <property type="component" value="Unassembled WGS sequence"/>
</dbReference>
<dbReference type="InterPro" id="IPR041033">
    <property type="entry name" value="SpaA_PFL_dom_1"/>
</dbReference>
<accession>A0A4Q8A9K3</accession>
<feature type="compositionally biased region" description="Basic and acidic residues" evidence="1">
    <location>
        <begin position="120"/>
        <end position="136"/>
    </location>
</feature>
<gene>
    <name evidence="5" type="ORF">EV380_0298</name>
</gene>
<dbReference type="NCBIfam" id="TIGR01167">
    <property type="entry name" value="LPXTG_anchor"/>
    <property type="match status" value="1"/>
</dbReference>
<comment type="caution">
    <text evidence="5">The sequence shown here is derived from an EMBL/GenBank/DDBJ whole genome shotgun (WGS) entry which is preliminary data.</text>
</comment>
<dbReference type="InterPro" id="IPR013783">
    <property type="entry name" value="Ig-like_fold"/>
</dbReference>
<keyword evidence="2" id="KW-0812">Transmembrane</keyword>
<feature type="region of interest" description="Disordered" evidence="1">
    <location>
        <begin position="175"/>
        <end position="210"/>
    </location>
</feature>
<feature type="domain" description="SpaA-like prealbumin fold" evidence="4">
    <location>
        <begin position="371"/>
        <end position="444"/>
    </location>
</feature>
<evidence type="ECO:0000313" key="5">
    <source>
        <dbReference type="EMBL" id="RZU60750.1"/>
    </source>
</evidence>
<organism evidence="5 6">
    <name type="scientific">Zhihengliuella halotolerans</name>
    <dbReference type="NCBI Taxonomy" id="370736"/>
    <lineage>
        <taxon>Bacteria</taxon>
        <taxon>Bacillati</taxon>
        <taxon>Actinomycetota</taxon>
        <taxon>Actinomycetes</taxon>
        <taxon>Micrococcales</taxon>
        <taxon>Micrococcaceae</taxon>
        <taxon>Zhihengliuella</taxon>
    </lineage>
</organism>
<dbReference type="EMBL" id="SHLA01000001">
    <property type="protein sequence ID" value="RZU60750.1"/>
    <property type="molecule type" value="Genomic_DNA"/>
</dbReference>
<feature type="region of interest" description="Disordered" evidence="1">
    <location>
        <begin position="49"/>
        <end position="147"/>
    </location>
</feature>
<proteinExistence type="predicted"/>
<feature type="compositionally biased region" description="Basic and acidic residues" evidence="1">
    <location>
        <begin position="79"/>
        <end position="90"/>
    </location>
</feature>
<feature type="compositionally biased region" description="Polar residues" evidence="1">
    <location>
        <begin position="181"/>
        <end position="190"/>
    </location>
</feature>
<evidence type="ECO:0000256" key="3">
    <source>
        <dbReference type="SAM" id="SignalP"/>
    </source>
</evidence>
<feature type="compositionally biased region" description="Acidic residues" evidence="1">
    <location>
        <begin position="68"/>
        <end position="78"/>
    </location>
</feature>
<evidence type="ECO:0000256" key="1">
    <source>
        <dbReference type="SAM" id="MobiDB-lite"/>
    </source>
</evidence>
<reference evidence="5 6" key="1">
    <citation type="submission" date="2019-02" db="EMBL/GenBank/DDBJ databases">
        <title>Sequencing the genomes of 1000 actinobacteria strains.</title>
        <authorList>
            <person name="Klenk H.-P."/>
        </authorList>
    </citation>
    <scope>NUCLEOTIDE SEQUENCE [LARGE SCALE GENOMIC DNA]</scope>
    <source>
        <strain evidence="5 6">DSM 17364</strain>
    </source>
</reference>
<feature type="transmembrane region" description="Helical" evidence="2">
    <location>
        <begin position="2575"/>
        <end position="2595"/>
    </location>
</feature>
<name>A0A4Q8A9K3_9MICC</name>
<evidence type="ECO:0000313" key="6">
    <source>
        <dbReference type="Proteomes" id="UP000292685"/>
    </source>
</evidence>
<keyword evidence="6" id="KW-1185">Reference proteome</keyword>
<keyword evidence="2" id="KW-1133">Transmembrane helix</keyword>
<feature type="chain" id="PRO_5020248402" evidence="3">
    <location>
        <begin position="40"/>
        <end position="2601"/>
    </location>
</feature>
<dbReference type="GO" id="GO:0005975">
    <property type="term" value="P:carbohydrate metabolic process"/>
    <property type="evidence" value="ECO:0007669"/>
    <property type="project" value="UniProtKB-ARBA"/>
</dbReference>
<dbReference type="OrthoDB" id="4953662at2"/>
<keyword evidence="2" id="KW-0472">Membrane</keyword>
<evidence type="ECO:0000259" key="4">
    <source>
        <dbReference type="Pfam" id="PF17802"/>
    </source>
</evidence>
<keyword evidence="3" id="KW-0732">Signal</keyword>